<accession>A0ABR1IL68</accession>
<keyword evidence="2" id="KW-1185">Reference proteome</keyword>
<proteinExistence type="predicted"/>
<dbReference type="EMBL" id="JBANRG010000103">
    <property type="protein sequence ID" value="KAK7435712.1"/>
    <property type="molecule type" value="Genomic_DNA"/>
</dbReference>
<sequence>MTRHRVDYTPLQTTSDPIKLVIQGNSTGYKLGFAEGDGPVTFTADVDSAALSIAPAGGVIRHLQHWEREANTGSSIFCLLEADACYA</sequence>
<dbReference type="Proteomes" id="UP001498398">
    <property type="component" value="Unassembled WGS sequence"/>
</dbReference>
<gene>
    <name evidence="1" type="ORF">VKT23_019544</name>
</gene>
<evidence type="ECO:0000313" key="1">
    <source>
        <dbReference type="EMBL" id="KAK7435712.1"/>
    </source>
</evidence>
<protein>
    <submittedName>
        <fullName evidence="1">Uncharacterized protein</fullName>
    </submittedName>
</protein>
<name>A0ABR1IL68_9AGAR</name>
<reference evidence="1 2" key="1">
    <citation type="submission" date="2024-01" db="EMBL/GenBank/DDBJ databases">
        <title>A draft genome for the cacao thread blight pathogen Marasmiellus scandens.</title>
        <authorList>
            <person name="Baruah I.K."/>
            <person name="Leung J."/>
            <person name="Bukari Y."/>
            <person name="Amoako-Attah I."/>
            <person name="Meinhardt L.W."/>
            <person name="Bailey B.A."/>
            <person name="Cohen S.P."/>
        </authorList>
    </citation>
    <scope>NUCLEOTIDE SEQUENCE [LARGE SCALE GENOMIC DNA]</scope>
    <source>
        <strain evidence="1 2">GH-19</strain>
    </source>
</reference>
<evidence type="ECO:0000313" key="2">
    <source>
        <dbReference type="Proteomes" id="UP001498398"/>
    </source>
</evidence>
<organism evidence="1 2">
    <name type="scientific">Marasmiellus scandens</name>
    <dbReference type="NCBI Taxonomy" id="2682957"/>
    <lineage>
        <taxon>Eukaryota</taxon>
        <taxon>Fungi</taxon>
        <taxon>Dikarya</taxon>
        <taxon>Basidiomycota</taxon>
        <taxon>Agaricomycotina</taxon>
        <taxon>Agaricomycetes</taxon>
        <taxon>Agaricomycetidae</taxon>
        <taxon>Agaricales</taxon>
        <taxon>Marasmiineae</taxon>
        <taxon>Omphalotaceae</taxon>
        <taxon>Marasmiellus</taxon>
    </lineage>
</organism>
<comment type="caution">
    <text evidence="1">The sequence shown here is derived from an EMBL/GenBank/DDBJ whole genome shotgun (WGS) entry which is preliminary data.</text>
</comment>